<dbReference type="AlphaFoldDB" id="A0A0W1AMH7"/>
<accession>A0A0W1AMH7</accession>
<dbReference type="Pfam" id="PF09990">
    <property type="entry name" value="DUF2231"/>
    <property type="match status" value="1"/>
</dbReference>
<feature type="transmembrane region" description="Helical" evidence="1">
    <location>
        <begin position="66"/>
        <end position="85"/>
    </location>
</feature>
<keyword evidence="1" id="KW-0812">Transmembrane</keyword>
<dbReference type="STRING" id="66969.Lwal_0570"/>
<evidence type="ECO:0000313" key="4">
    <source>
        <dbReference type="Proteomes" id="UP000054729"/>
    </source>
</evidence>
<sequence>MLVPQTGIRNTSTMIEIIPNWHPIFVHFTVALFTVSVILYTVIFWASYSRWNTSLFVVECDIVARWCLWLAALSTITTVSAGFYAFYTVEHGAMAHAAKVIHRNWALATASAILLMAFWAVWRYIKSQKPTVTFLMALFLVQVLLLTTAWYGGELVYRYGYGVLLPAKAEKAVSPH</sequence>
<feature type="transmembrane region" description="Helical" evidence="1">
    <location>
        <begin position="105"/>
        <end position="125"/>
    </location>
</feature>
<comment type="caution">
    <text evidence="3">The sequence shown here is derived from an EMBL/GenBank/DDBJ whole genome shotgun (WGS) entry which is preliminary data.</text>
</comment>
<dbReference type="InterPro" id="IPR019251">
    <property type="entry name" value="DUF2231_TM"/>
</dbReference>
<feature type="domain" description="DUF2231" evidence="2">
    <location>
        <begin position="22"/>
        <end position="163"/>
    </location>
</feature>
<feature type="transmembrane region" description="Helical" evidence="1">
    <location>
        <begin position="132"/>
        <end position="151"/>
    </location>
</feature>
<name>A0A0W1AMH7_9GAMM</name>
<dbReference type="EMBL" id="LNZB01000010">
    <property type="protein sequence ID" value="KTD82532.1"/>
    <property type="molecule type" value="Genomic_DNA"/>
</dbReference>
<reference evidence="3 4" key="1">
    <citation type="submission" date="2015-11" db="EMBL/GenBank/DDBJ databases">
        <title>Genomic analysis of 38 Legionella species identifies large and diverse effector repertoires.</title>
        <authorList>
            <person name="Burstein D."/>
            <person name="Amaro F."/>
            <person name="Zusman T."/>
            <person name="Lifshitz Z."/>
            <person name="Cohen O."/>
            <person name="Gilbert J.A."/>
            <person name="Pupko T."/>
            <person name="Shuman H.A."/>
            <person name="Segal G."/>
        </authorList>
    </citation>
    <scope>NUCLEOTIDE SEQUENCE [LARGE SCALE GENOMIC DNA]</scope>
    <source>
        <strain evidence="3 4">ATCC 51914</strain>
    </source>
</reference>
<evidence type="ECO:0000313" key="3">
    <source>
        <dbReference type="EMBL" id="KTD82532.1"/>
    </source>
</evidence>
<evidence type="ECO:0000259" key="2">
    <source>
        <dbReference type="Pfam" id="PF09990"/>
    </source>
</evidence>
<proteinExistence type="predicted"/>
<gene>
    <name evidence="3" type="ORF">Lwal_0570</name>
</gene>
<protein>
    <recommendedName>
        <fullName evidence="2">DUF2231 domain-containing protein</fullName>
    </recommendedName>
</protein>
<dbReference type="RefSeq" id="WP_028383996.1">
    <property type="nucleotide sequence ID" value="NZ_CAAAIQ010000009.1"/>
</dbReference>
<dbReference type="PATRIC" id="fig|66969.6.peg.611"/>
<keyword evidence="1" id="KW-0472">Membrane</keyword>
<keyword evidence="1" id="KW-1133">Transmembrane helix</keyword>
<evidence type="ECO:0000256" key="1">
    <source>
        <dbReference type="SAM" id="Phobius"/>
    </source>
</evidence>
<organism evidence="3 4">
    <name type="scientific">Legionella waltersii</name>
    <dbReference type="NCBI Taxonomy" id="66969"/>
    <lineage>
        <taxon>Bacteria</taxon>
        <taxon>Pseudomonadati</taxon>
        <taxon>Pseudomonadota</taxon>
        <taxon>Gammaproteobacteria</taxon>
        <taxon>Legionellales</taxon>
        <taxon>Legionellaceae</taxon>
        <taxon>Legionella</taxon>
    </lineage>
</organism>
<feature type="transmembrane region" description="Helical" evidence="1">
    <location>
        <begin position="24"/>
        <end position="46"/>
    </location>
</feature>
<dbReference type="OrthoDB" id="5574313at2"/>
<keyword evidence="4" id="KW-1185">Reference proteome</keyword>
<dbReference type="Proteomes" id="UP000054729">
    <property type="component" value="Unassembled WGS sequence"/>
</dbReference>